<proteinExistence type="predicted"/>
<comment type="caution">
    <text evidence="2">The sequence shown here is derived from an EMBL/GenBank/DDBJ whole genome shotgun (WGS) entry which is preliminary data.</text>
</comment>
<protein>
    <submittedName>
        <fullName evidence="2">Fimbrial operon regulator</fullName>
    </submittedName>
</protein>
<name>K8WNV3_9GAMM</name>
<dbReference type="PROSITE" id="PS50943">
    <property type="entry name" value="HTH_CROC1"/>
    <property type="match status" value="1"/>
</dbReference>
<dbReference type="AlphaFoldDB" id="K8WNV3"/>
<sequence>MQMIESVRFFTSYDANKYLGTLFRLRRKEQKISELELSKLLGISQQQVSRYENGLTNFNIIILFKFFYALNMNSKEVEGIFNELKGFYSDSSFGGL</sequence>
<dbReference type="SUPFAM" id="SSF47413">
    <property type="entry name" value="lambda repressor-like DNA-binding domains"/>
    <property type="match status" value="1"/>
</dbReference>
<organism evidence="2 3">
    <name type="scientific">Providencia burhodogranariea DSM 19968</name>
    <dbReference type="NCBI Taxonomy" id="1141662"/>
    <lineage>
        <taxon>Bacteria</taxon>
        <taxon>Pseudomonadati</taxon>
        <taxon>Pseudomonadota</taxon>
        <taxon>Gammaproteobacteria</taxon>
        <taxon>Enterobacterales</taxon>
        <taxon>Morganellaceae</taxon>
        <taxon>Providencia</taxon>
    </lineage>
</organism>
<dbReference type="STRING" id="1141662.OOA_08567"/>
<dbReference type="SMART" id="SM00530">
    <property type="entry name" value="HTH_XRE"/>
    <property type="match status" value="1"/>
</dbReference>
<evidence type="ECO:0000259" key="1">
    <source>
        <dbReference type="PROSITE" id="PS50943"/>
    </source>
</evidence>
<dbReference type="Gene3D" id="1.10.260.40">
    <property type="entry name" value="lambda repressor-like DNA-binding domains"/>
    <property type="match status" value="1"/>
</dbReference>
<dbReference type="Proteomes" id="UP000009336">
    <property type="component" value="Unassembled WGS sequence"/>
</dbReference>
<evidence type="ECO:0000313" key="2">
    <source>
        <dbReference type="EMBL" id="EKT62288.1"/>
    </source>
</evidence>
<dbReference type="EMBL" id="AKKL01000021">
    <property type="protein sequence ID" value="EKT62288.1"/>
    <property type="molecule type" value="Genomic_DNA"/>
</dbReference>
<dbReference type="RefSeq" id="WP_008911734.1">
    <property type="nucleotide sequence ID" value="NZ_KB233222.1"/>
</dbReference>
<evidence type="ECO:0000313" key="3">
    <source>
        <dbReference type="Proteomes" id="UP000009336"/>
    </source>
</evidence>
<dbReference type="GO" id="GO:0003677">
    <property type="term" value="F:DNA binding"/>
    <property type="evidence" value="ECO:0007669"/>
    <property type="project" value="InterPro"/>
</dbReference>
<reference evidence="2 3" key="1">
    <citation type="journal article" date="2012" name="BMC Genomics">
        <title>Comparative genomics of bacteria in the genus Providencia isolated from wild Drosophila melanogaster.</title>
        <authorList>
            <person name="Galac M.R."/>
            <person name="Lazzaro B.P."/>
        </authorList>
    </citation>
    <scope>NUCLEOTIDE SEQUENCE [LARGE SCALE GENOMIC DNA]</scope>
    <source>
        <strain evidence="2 3">DSM 19968</strain>
    </source>
</reference>
<dbReference type="HOGENOM" id="CLU_2357426_0_0_6"/>
<dbReference type="OrthoDB" id="9797172at2"/>
<feature type="domain" description="HTH cro/C1-type" evidence="1">
    <location>
        <begin position="23"/>
        <end position="77"/>
    </location>
</feature>
<dbReference type="InterPro" id="IPR001387">
    <property type="entry name" value="Cro/C1-type_HTH"/>
</dbReference>
<dbReference type="eggNOG" id="COG1396">
    <property type="taxonomic scope" value="Bacteria"/>
</dbReference>
<dbReference type="Pfam" id="PF01381">
    <property type="entry name" value="HTH_3"/>
    <property type="match status" value="1"/>
</dbReference>
<dbReference type="InterPro" id="IPR010982">
    <property type="entry name" value="Lambda_DNA-bd_dom_sf"/>
</dbReference>
<accession>K8WNV3</accession>
<keyword evidence="3" id="KW-1185">Reference proteome</keyword>
<gene>
    <name evidence="2" type="ORF">OOA_08567</name>
</gene>
<dbReference type="CDD" id="cd00093">
    <property type="entry name" value="HTH_XRE"/>
    <property type="match status" value="1"/>
</dbReference>